<feature type="compositionally biased region" description="Basic residues" evidence="1">
    <location>
        <begin position="125"/>
        <end position="143"/>
    </location>
</feature>
<feature type="region of interest" description="Disordered" evidence="1">
    <location>
        <begin position="411"/>
        <end position="584"/>
    </location>
</feature>
<feature type="region of interest" description="Disordered" evidence="1">
    <location>
        <begin position="611"/>
        <end position="641"/>
    </location>
</feature>
<feature type="compositionally biased region" description="Basic and acidic residues" evidence="1">
    <location>
        <begin position="76"/>
        <end position="88"/>
    </location>
</feature>
<feature type="compositionally biased region" description="Basic residues" evidence="1">
    <location>
        <begin position="482"/>
        <end position="496"/>
    </location>
</feature>
<feature type="compositionally biased region" description="Basic residues" evidence="1">
    <location>
        <begin position="244"/>
        <end position="262"/>
    </location>
</feature>
<name>A0A9W4H342_9ACTN</name>
<evidence type="ECO:0000313" key="3">
    <source>
        <dbReference type="Proteomes" id="UP001153328"/>
    </source>
</evidence>
<feature type="compositionally biased region" description="Low complexity" evidence="1">
    <location>
        <begin position="755"/>
        <end position="779"/>
    </location>
</feature>
<evidence type="ECO:0000256" key="1">
    <source>
        <dbReference type="SAM" id="MobiDB-lite"/>
    </source>
</evidence>
<dbReference type="AlphaFoldDB" id="A0A9W4H342"/>
<protein>
    <submittedName>
        <fullName evidence="2">Uncharacterized protein</fullName>
    </submittedName>
</protein>
<feature type="region of interest" description="Disordered" evidence="1">
    <location>
        <begin position="681"/>
        <end position="710"/>
    </location>
</feature>
<comment type="caution">
    <text evidence="2">The sequence shown here is derived from an EMBL/GenBank/DDBJ whole genome shotgun (WGS) entry which is preliminary data.</text>
</comment>
<feature type="region of interest" description="Disordered" evidence="1">
    <location>
        <begin position="70"/>
        <end position="314"/>
    </location>
</feature>
<feature type="compositionally biased region" description="Basic residues" evidence="1">
    <location>
        <begin position="156"/>
        <end position="176"/>
    </location>
</feature>
<reference evidence="2" key="1">
    <citation type="submission" date="2021-06" db="EMBL/GenBank/DDBJ databases">
        <authorList>
            <person name="Arsene-Ploetze F."/>
        </authorList>
    </citation>
    <scope>NUCLEOTIDE SEQUENCE</scope>
    <source>
        <strain evidence="2">SBRY1</strain>
    </source>
</reference>
<sequence length="808" mass="94040">MDHGLGADGDLGVECRRHPQQQPGHREQPQLQRVAGDRRFDLLRLQRGDLRLGHPHRPDRLHPQRRGLHRQYGHHPAHDPADHTPDHPAHHHPAADRPGPPGREARPRGDLGPQRLRQPRLVALARHRPGQRRLQRLPRRHQGQLRPADRRDRLPRLRRRRRRQLHRAGRGRRQRAGRLTGVAVLRRRLPRRADLAAGRRHHPRRRRLHLRGQRRLRRRPRRRRPARSGPEVVPHQLQGQLAVRLHRRHDHGRHHARRHPAVAHRPGPQHPLRRALHAVPGLRLRRRRQGRGRDEDRRRHHRRHRQGDRQLQRRLPQLLRLRPVGTRVPERLQRADRRRDADGQLRPAARHRLILGRQLRQPGGPLPGRHRLPRRQAALDHHGPRLLHAYGDRRLGLAGRQAHRALEVRLQRLGQQRIRRPGRPPAGHRRPRRRRQGRDRVRRHGRGRQRRPAVEHRAGPRRRAARRRPRPLAPRPGGLQGRRGHLQARRLVRRRQDRQDPVVQPQLRLRQRPRGLRRRVRGQPRRRVLVGRRQRPVQHHGPEHRPQARLGELPRLVGRRPGARTRGRHAHRQVRHQLRRPAADRLRRALQQRDQGHPEPVGRPLRRLARGGDLAHHRQPGAADLRHPRPHRPAHHHAAARHAVPHRHRLAEHRLQPAAAPQLLHRQQHADRAAPHRLHPLTVPRHGRAGGDTRPPARPPRTAPGKMAGCRSHSATPPPCCRCCATAGPADRWWPRRWSRARWHPTSPTSPTRWCTAPSASASSPTARSACPPRTSPSPRRSRPAGTCCCASRWSHCCPTGGRTPPTP</sequence>
<feature type="compositionally biased region" description="Basic residues" evidence="1">
    <location>
        <begin position="198"/>
        <end position="226"/>
    </location>
</feature>
<organism evidence="2 3">
    <name type="scientific">Actinacidiphila bryophytorum</name>
    <dbReference type="NCBI Taxonomy" id="1436133"/>
    <lineage>
        <taxon>Bacteria</taxon>
        <taxon>Bacillati</taxon>
        <taxon>Actinomycetota</taxon>
        <taxon>Actinomycetes</taxon>
        <taxon>Kitasatosporales</taxon>
        <taxon>Streptomycetaceae</taxon>
        <taxon>Actinacidiphila</taxon>
    </lineage>
</organism>
<feature type="compositionally biased region" description="Basic residues" evidence="1">
    <location>
        <begin position="557"/>
        <end position="579"/>
    </location>
</feature>
<dbReference type="EMBL" id="CAJVAX010000018">
    <property type="protein sequence ID" value="CAG7647456.1"/>
    <property type="molecule type" value="Genomic_DNA"/>
</dbReference>
<dbReference type="Proteomes" id="UP001153328">
    <property type="component" value="Unassembled WGS sequence"/>
</dbReference>
<feature type="region of interest" description="Disordered" evidence="1">
    <location>
        <begin position="742"/>
        <end position="784"/>
    </location>
</feature>
<feature type="compositionally biased region" description="Basic residues" evidence="1">
    <location>
        <begin position="509"/>
        <end position="538"/>
    </location>
</feature>
<accession>A0A9W4H342</accession>
<feature type="compositionally biased region" description="Basic residues" evidence="1">
    <location>
        <begin position="417"/>
        <end position="451"/>
    </location>
</feature>
<evidence type="ECO:0000313" key="2">
    <source>
        <dbReference type="EMBL" id="CAG7647456.1"/>
    </source>
</evidence>
<feature type="compositionally biased region" description="Basic residues" evidence="1">
    <location>
        <begin position="459"/>
        <end position="470"/>
    </location>
</feature>
<keyword evidence="3" id="KW-1185">Reference proteome</keyword>
<feature type="compositionally biased region" description="Basic residues" evidence="1">
    <location>
        <begin position="628"/>
        <end position="641"/>
    </location>
</feature>
<proteinExistence type="predicted"/>
<feature type="region of interest" description="Disordered" evidence="1">
    <location>
        <begin position="1"/>
        <end position="40"/>
    </location>
</feature>
<gene>
    <name evidence="2" type="ORF">SBRY_40672</name>
</gene>